<gene>
    <name evidence="10" type="primary">LOC108922958</name>
</gene>
<dbReference type="GO" id="GO:0003725">
    <property type="term" value="F:double-stranded RNA binding"/>
    <property type="evidence" value="ECO:0007669"/>
    <property type="project" value="InterPro"/>
</dbReference>
<evidence type="ECO:0000256" key="6">
    <source>
        <dbReference type="ARBA" id="ARBA00022679"/>
    </source>
</evidence>
<keyword evidence="8" id="KW-0472">Membrane</keyword>
<dbReference type="Pfam" id="PF01300">
    <property type="entry name" value="Sua5_yciO_yrdC"/>
    <property type="match status" value="1"/>
</dbReference>
<reference evidence="10 11" key="1">
    <citation type="submission" date="2019-04" db="EMBL/GenBank/DDBJ databases">
        <authorList>
            <consortium name="Wellcome Sanger Institute Data Sharing"/>
        </authorList>
    </citation>
    <scope>NUCLEOTIDE SEQUENCE [LARGE SCALE GENOMIC DNA]</scope>
</reference>
<dbReference type="InterPro" id="IPR017945">
    <property type="entry name" value="DHBP_synth_RibB-like_a/b_dom"/>
</dbReference>
<keyword evidence="6" id="KW-0808">Transferase</keyword>
<dbReference type="PANTHER" id="PTHR17490:SF14">
    <property type="entry name" value="THREONYLCARBAMOYL-AMP SYNTHASE"/>
    <property type="match status" value="1"/>
</dbReference>
<feature type="transmembrane region" description="Helical" evidence="8">
    <location>
        <begin position="235"/>
        <end position="254"/>
    </location>
</feature>
<feature type="transmembrane region" description="Helical" evidence="8">
    <location>
        <begin position="429"/>
        <end position="447"/>
    </location>
</feature>
<accession>A0A8C9UA81</accession>
<evidence type="ECO:0000256" key="1">
    <source>
        <dbReference type="ARBA" id="ARBA00004496"/>
    </source>
</evidence>
<comment type="similarity">
    <text evidence="2">Belongs to the SUA5 family.</text>
</comment>
<feature type="transmembrane region" description="Helical" evidence="8">
    <location>
        <begin position="51"/>
        <end position="71"/>
    </location>
</feature>
<feature type="transmembrane region" description="Helical" evidence="8">
    <location>
        <begin position="615"/>
        <end position="635"/>
    </location>
</feature>
<reference evidence="10" key="3">
    <citation type="submission" date="2025-09" db="UniProtKB">
        <authorList>
            <consortium name="Ensembl"/>
        </authorList>
    </citation>
    <scope>IDENTIFICATION</scope>
</reference>
<feature type="transmembrane region" description="Helical" evidence="8">
    <location>
        <begin position="453"/>
        <end position="479"/>
    </location>
</feature>
<feature type="transmembrane region" description="Helical" evidence="8">
    <location>
        <begin position="366"/>
        <end position="387"/>
    </location>
</feature>
<dbReference type="GO" id="GO:0000049">
    <property type="term" value="F:tRNA binding"/>
    <property type="evidence" value="ECO:0007669"/>
    <property type="project" value="TreeGrafter"/>
</dbReference>
<keyword evidence="8" id="KW-1133">Transmembrane helix</keyword>
<dbReference type="GO" id="GO:0061710">
    <property type="term" value="F:L-threonylcarbamoyladenylate synthase"/>
    <property type="evidence" value="ECO:0007669"/>
    <property type="project" value="UniProtKB-EC"/>
</dbReference>
<comment type="subcellular location">
    <subcellularLocation>
        <location evidence="1">Cytoplasm</location>
    </subcellularLocation>
</comment>
<dbReference type="PANTHER" id="PTHR17490">
    <property type="entry name" value="SUA5"/>
    <property type="match status" value="1"/>
</dbReference>
<evidence type="ECO:0000256" key="4">
    <source>
        <dbReference type="ARBA" id="ARBA00015492"/>
    </source>
</evidence>
<evidence type="ECO:0000256" key="3">
    <source>
        <dbReference type="ARBA" id="ARBA00012584"/>
    </source>
</evidence>
<sequence>MTFRGFASVFYSEPAVLGMLANVFSAFYVALQNFAHVSTGTPALGLENTLAGIHLILIGGLVQLVAGLLTFRKYDHLAGTTFVAFSALWGSYGATRLVLGSWEISKSSVVPTTVTALTDKARPDAVTPVMHTTAILNHFTTTLFSSIDATAKVTIALANATIAPTVSGNISVPQPPPIAESAVAGLVPYITIAFIVTFCSATANYVMPVVFGAITLTLVMEAIGVRVAGALGASGFMQLVITAVGLYGAAALLLKGLYQRHVLPGFGNAPFDVLLLGAAIKQSERKQVRKGGEEEEEKKKNSKYAEPFALGNMADTVAAAVLAFHSFGYPASFQVGVLWVTIDAAALLLASYYACLRGDSFYCTKFGLHCALWLVLALEEFVASVGFPRLALGLEEGALGRLSLVGGWFFLLSSLPPFLLSLCRDRAELLHNLSFTFITIAALPQMPSHSRGVFLGLTLSFYSGFSLYMSFVSLVNSIAEKSLISRGSRLLTPAKLQEMLFGLKRCLTPHPASVPPAPDSPAQLSARLPDALFYLCNGLAAWAAITGSSVGLAQGLLALPGVLVPGTVMQLYVARLQVRGGRRFGPTVPFCYAAIWATWGLLRLAGPAMKVSDPILHGFGAGAAAFLVINFFIIIIAAYSNVILLILTITMEALLVCFLLFTLNRPTLKLEAGLLAYFGTTCLYGATAALTNHVFEKNLIPMGPKVIKSAKPKAVCGTSPPCPCPTSEKTSGLRTIAAVLGRGGVCGIPSDTVYTLAASCRHPSAIQRIYNIKERPLEKPICLTIASLKQLEAVEPPFSPLLWEFMRHVYPGGIGCIVHKGPWLRKLGVGEAYDYVGTKESIMIRISDLTVTSHLLSMTGPLAITSANPSGEPDSTHHDMVVSRLADKLDGVLCDGDSTELVSSTVVICTKIDEGRCLSASSSPRHPSSKAAAGSRSHCALQRRAIRLLSPTGKLSFLREGAVPKAKVLEIFEKVKNKMAATQDA</sequence>
<dbReference type="EC" id="2.7.7.87" evidence="3"/>
<feature type="transmembrane region" description="Helical" evidence="8">
    <location>
        <begin position="9"/>
        <end position="31"/>
    </location>
</feature>
<keyword evidence="5" id="KW-0963">Cytoplasm</keyword>
<evidence type="ECO:0000256" key="8">
    <source>
        <dbReference type="SAM" id="Phobius"/>
    </source>
</evidence>
<dbReference type="Gene3D" id="3.90.870.10">
    <property type="entry name" value="DHBP synthase"/>
    <property type="match status" value="1"/>
</dbReference>
<keyword evidence="8" id="KW-0812">Transmembrane</keyword>
<feature type="transmembrane region" description="Helical" evidence="8">
    <location>
        <begin position="308"/>
        <end position="327"/>
    </location>
</feature>
<feature type="transmembrane region" description="Helical" evidence="8">
    <location>
        <begin position="209"/>
        <end position="229"/>
    </location>
</feature>
<dbReference type="InterPro" id="IPR006070">
    <property type="entry name" value="Sua5-like_dom"/>
</dbReference>
<name>A0A8C9UA81_SCLFO</name>
<feature type="transmembrane region" description="Helical" evidence="8">
    <location>
        <begin position="675"/>
        <end position="695"/>
    </location>
</feature>
<dbReference type="InterPro" id="IPR050156">
    <property type="entry name" value="TC-AMP_synthase_SUA5"/>
</dbReference>
<feature type="transmembrane region" description="Helical" evidence="8">
    <location>
        <begin position="642"/>
        <end position="663"/>
    </location>
</feature>
<evidence type="ECO:0000256" key="7">
    <source>
        <dbReference type="ARBA" id="ARBA00048366"/>
    </source>
</evidence>
<evidence type="ECO:0000313" key="10">
    <source>
        <dbReference type="Ensembl" id="ENSSFOP00015060563.1"/>
    </source>
</evidence>
<dbReference type="Proteomes" id="UP000694397">
    <property type="component" value="Chromosome 13"/>
</dbReference>
<dbReference type="GO" id="GO:0006450">
    <property type="term" value="P:regulation of translational fidelity"/>
    <property type="evidence" value="ECO:0007669"/>
    <property type="project" value="TreeGrafter"/>
</dbReference>
<comment type="catalytic activity">
    <reaction evidence="7">
        <text>L-threonine + hydrogencarbonate + ATP = L-threonylcarbamoyladenylate + diphosphate + H2O</text>
        <dbReference type="Rhea" id="RHEA:36407"/>
        <dbReference type="ChEBI" id="CHEBI:15377"/>
        <dbReference type="ChEBI" id="CHEBI:17544"/>
        <dbReference type="ChEBI" id="CHEBI:30616"/>
        <dbReference type="ChEBI" id="CHEBI:33019"/>
        <dbReference type="ChEBI" id="CHEBI:57926"/>
        <dbReference type="ChEBI" id="CHEBI:73682"/>
        <dbReference type="EC" id="2.7.7.87"/>
    </reaction>
</comment>
<dbReference type="AlphaFoldDB" id="A0A8C9UA81"/>
<keyword evidence="11" id="KW-1185">Reference proteome</keyword>
<dbReference type="GeneTree" id="ENSGT00390000015364"/>
<dbReference type="OrthoDB" id="3648309at2759"/>
<feature type="transmembrane region" description="Helical" evidence="8">
    <location>
        <begin position="333"/>
        <end position="354"/>
    </location>
</feature>
<evidence type="ECO:0000313" key="11">
    <source>
        <dbReference type="Proteomes" id="UP000694397"/>
    </source>
</evidence>
<reference evidence="10" key="2">
    <citation type="submission" date="2025-08" db="UniProtKB">
        <authorList>
            <consortium name="Ensembl"/>
        </authorList>
    </citation>
    <scope>IDENTIFICATION</scope>
</reference>
<feature type="transmembrane region" description="Helical" evidence="8">
    <location>
        <begin position="399"/>
        <end position="422"/>
    </location>
</feature>
<feature type="transmembrane region" description="Helical" evidence="8">
    <location>
        <begin position="78"/>
        <end position="99"/>
    </location>
</feature>
<dbReference type="FunFam" id="3.90.870.10:FF:000010">
    <property type="entry name" value="Si:ch211-153b23.4"/>
    <property type="match status" value="1"/>
</dbReference>
<proteinExistence type="inferred from homology"/>
<dbReference type="GO" id="GO:0005737">
    <property type="term" value="C:cytoplasm"/>
    <property type="evidence" value="ECO:0007669"/>
    <property type="project" value="UniProtKB-SubCell"/>
</dbReference>
<protein>
    <recommendedName>
        <fullName evidence="4">Threonylcarbamoyl-AMP synthase</fullName>
        <ecNumber evidence="3">2.7.7.87</ecNumber>
    </recommendedName>
</protein>
<evidence type="ECO:0000256" key="2">
    <source>
        <dbReference type="ARBA" id="ARBA00007663"/>
    </source>
</evidence>
<dbReference type="PROSITE" id="PS51163">
    <property type="entry name" value="YRDC"/>
    <property type="match status" value="1"/>
</dbReference>
<dbReference type="Ensembl" id="ENSSFOT00015063918.1">
    <property type="protein sequence ID" value="ENSSFOP00015060563.1"/>
    <property type="gene ID" value="ENSSFOG00015009030.2"/>
</dbReference>
<dbReference type="SUPFAM" id="SSF55821">
    <property type="entry name" value="YrdC/RibB"/>
    <property type="match status" value="1"/>
</dbReference>
<evidence type="ECO:0000256" key="5">
    <source>
        <dbReference type="ARBA" id="ARBA00022490"/>
    </source>
</evidence>
<feature type="domain" description="YrdC-like" evidence="9">
    <location>
        <begin position="730"/>
        <end position="923"/>
    </location>
</feature>
<feature type="transmembrane region" description="Helical" evidence="8">
    <location>
        <begin position="182"/>
        <end position="202"/>
    </location>
</feature>
<evidence type="ECO:0000259" key="9">
    <source>
        <dbReference type="PROSITE" id="PS51163"/>
    </source>
</evidence>
<feature type="transmembrane region" description="Helical" evidence="8">
    <location>
        <begin position="590"/>
        <end position="609"/>
    </location>
</feature>
<organism evidence="10 11">
    <name type="scientific">Scleropages formosus</name>
    <name type="common">Asian bonytongue</name>
    <name type="synonym">Osteoglossum formosum</name>
    <dbReference type="NCBI Taxonomy" id="113540"/>
    <lineage>
        <taxon>Eukaryota</taxon>
        <taxon>Metazoa</taxon>
        <taxon>Chordata</taxon>
        <taxon>Craniata</taxon>
        <taxon>Vertebrata</taxon>
        <taxon>Euteleostomi</taxon>
        <taxon>Actinopterygii</taxon>
        <taxon>Neopterygii</taxon>
        <taxon>Teleostei</taxon>
        <taxon>Osteoglossocephala</taxon>
        <taxon>Osteoglossomorpha</taxon>
        <taxon>Osteoglossiformes</taxon>
        <taxon>Osteoglossidae</taxon>
        <taxon>Scleropages</taxon>
    </lineage>
</organism>